<dbReference type="InterPro" id="IPR015421">
    <property type="entry name" value="PyrdxlP-dep_Trfase_major"/>
</dbReference>
<dbReference type="GO" id="GO:1901605">
    <property type="term" value="P:alpha-amino acid metabolic process"/>
    <property type="evidence" value="ECO:0007669"/>
    <property type="project" value="TreeGrafter"/>
</dbReference>
<dbReference type="CDD" id="cd00609">
    <property type="entry name" value="AAT_like"/>
    <property type="match status" value="1"/>
</dbReference>
<organism evidence="6 7">
    <name type="scientific">Vibrio gelatinilyticus</name>
    <dbReference type="NCBI Taxonomy" id="2893468"/>
    <lineage>
        <taxon>Bacteria</taxon>
        <taxon>Pseudomonadati</taxon>
        <taxon>Pseudomonadota</taxon>
        <taxon>Gammaproteobacteria</taxon>
        <taxon>Vibrionales</taxon>
        <taxon>Vibrionaceae</taxon>
        <taxon>Vibrio</taxon>
    </lineage>
</organism>
<evidence type="ECO:0000259" key="5">
    <source>
        <dbReference type="Pfam" id="PF00155"/>
    </source>
</evidence>
<keyword evidence="3" id="KW-0808">Transferase</keyword>
<dbReference type="Proteomes" id="UP001139488">
    <property type="component" value="Unassembled WGS sequence"/>
</dbReference>
<reference evidence="6" key="1">
    <citation type="submission" date="2021-11" db="EMBL/GenBank/DDBJ databases">
        <title>Vibrio ZSDE26 sp. nov. and Vibrio ZSDZ34 sp. nov., isolated from coastal seawater in Qingdao.</title>
        <authorList>
            <person name="Zhang P."/>
        </authorList>
    </citation>
    <scope>NUCLEOTIDE SEQUENCE</scope>
    <source>
        <strain evidence="6">ZSDZ34</strain>
    </source>
</reference>
<evidence type="ECO:0000313" key="7">
    <source>
        <dbReference type="Proteomes" id="UP001139488"/>
    </source>
</evidence>
<dbReference type="Gene3D" id="3.40.640.10">
    <property type="entry name" value="Type I PLP-dependent aspartate aminotransferase-like (Major domain)"/>
    <property type="match status" value="1"/>
</dbReference>
<evidence type="ECO:0000313" key="6">
    <source>
        <dbReference type="EMBL" id="MCJ2376032.1"/>
    </source>
</evidence>
<dbReference type="GO" id="GO:0008483">
    <property type="term" value="F:transaminase activity"/>
    <property type="evidence" value="ECO:0007669"/>
    <property type="project" value="UniProtKB-KW"/>
</dbReference>
<comment type="caution">
    <text evidence="6">The sequence shown here is derived from an EMBL/GenBank/DDBJ whole genome shotgun (WGS) entry which is preliminary data.</text>
</comment>
<sequence length="383" mass="41895">MQIAKSLQQIQSSYIREILEAASNPNVISLAGGLPNDATFPMDIIKPAMAKLGEELAIFQYGDTAGYGPLLDHLYTRYQLPANQKAMITTGSQQGLDLIARAYIDPQDCVVMEAPSYLGAMQVFGLCQANIVTVEQNKQGPDIEALEQCFISNAPKLFYSVPDFHNPTGVCWSLATRKAVAALCEKYSVTLVEDAPYRELRFSGETLPMASSFCPDHSIVLRSFSKIAAPGLRIGMVSGKESLIQPLIKVKQGADLHSSVPMQALLLELLNNDSFAQCLENNTALYRDRYNKMAEELEKHLPNGCELTQVEGGMFVWVKVPQCDTFALAKSLLAEGVAVVPSDVFYPPSAAKSSALRLNFTNCSPFDLDIAIQKIGQVLRTQC</sequence>
<dbReference type="EMBL" id="JAJNNZ010000003">
    <property type="protein sequence ID" value="MCJ2376032.1"/>
    <property type="molecule type" value="Genomic_DNA"/>
</dbReference>
<dbReference type="InterPro" id="IPR004839">
    <property type="entry name" value="Aminotransferase_I/II_large"/>
</dbReference>
<feature type="domain" description="Aminotransferase class I/classII large" evidence="5">
    <location>
        <begin position="26"/>
        <end position="375"/>
    </location>
</feature>
<proteinExistence type="predicted"/>
<dbReference type="InterPro" id="IPR050859">
    <property type="entry name" value="Class-I_PLP-dep_aminotransf"/>
</dbReference>
<comment type="cofactor">
    <cofactor evidence="1">
        <name>pyridoxal 5'-phosphate</name>
        <dbReference type="ChEBI" id="CHEBI:597326"/>
    </cofactor>
</comment>
<name>A0A9X2AXW2_9VIBR</name>
<gene>
    <name evidence="6" type="ORF">LNL84_04210</name>
</gene>
<evidence type="ECO:0000256" key="3">
    <source>
        <dbReference type="ARBA" id="ARBA00022679"/>
    </source>
</evidence>
<keyword evidence="2 6" id="KW-0032">Aminotransferase</keyword>
<dbReference type="AlphaFoldDB" id="A0A9X2AXW2"/>
<keyword evidence="4" id="KW-0663">Pyridoxal phosphate</keyword>
<dbReference type="InterPro" id="IPR015422">
    <property type="entry name" value="PyrdxlP-dep_Trfase_small"/>
</dbReference>
<dbReference type="GO" id="GO:0030170">
    <property type="term" value="F:pyridoxal phosphate binding"/>
    <property type="evidence" value="ECO:0007669"/>
    <property type="project" value="InterPro"/>
</dbReference>
<keyword evidence="7" id="KW-1185">Reference proteome</keyword>
<evidence type="ECO:0000256" key="1">
    <source>
        <dbReference type="ARBA" id="ARBA00001933"/>
    </source>
</evidence>
<dbReference type="PANTHER" id="PTHR42790">
    <property type="entry name" value="AMINOTRANSFERASE"/>
    <property type="match status" value="1"/>
</dbReference>
<dbReference type="PANTHER" id="PTHR42790:SF19">
    <property type="entry name" value="KYNURENINE_ALPHA-AMINOADIPATE AMINOTRANSFERASE, MITOCHONDRIAL"/>
    <property type="match status" value="1"/>
</dbReference>
<dbReference type="RefSeq" id="WP_244355427.1">
    <property type="nucleotide sequence ID" value="NZ_JAJNNZ010000003.1"/>
</dbReference>
<evidence type="ECO:0000256" key="4">
    <source>
        <dbReference type="ARBA" id="ARBA00022898"/>
    </source>
</evidence>
<accession>A0A9X2AXW2</accession>
<dbReference type="Gene3D" id="3.90.1150.10">
    <property type="entry name" value="Aspartate Aminotransferase, domain 1"/>
    <property type="match status" value="1"/>
</dbReference>
<protein>
    <submittedName>
        <fullName evidence="6">PLP-dependent aminotransferase family protein</fullName>
    </submittedName>
</protein>
<dbReference type="SUPFAM" id="SSF53383">
    <property type="entry name" value="PLP-dependent transferases"/>
    <property type="match status" value="1"/>
</dbReference>
<evidence type="ECO:0000256" key="2">
    <source>
        <dbReference type="ARBA" id="ARBA00022576"/>
    </source>
</evidence>
<dbReference type="InterPro" id="IPR015424">
    <property type="entry name" value="PyrdxlP-dep_Trfase"/>
</dbReference>
<dbReference type="Pfam" id="PF00155">
    <property type="entry name" value="Aminotran_1_2"/>
    <property type="match status" value="1"/>
</dbReference>